<keyword evidence="5" id="KW-0804">Transcription</keyword>
<dbReference type="Gene3D" id="1.10.10.200">
    <property type="match status" value="1"/>
</dbReference>
<evidence type="ECO:0000259" key="7">
    <source>
        <dbReference type="Pfam" id="PF20772"/>
    </source>
</evidence>
<gene>
    <name evidence="8" type="ORF">UX13_C0040G0001</name>
</gene>
<sequence length="190" mass="20617">MSGHSHFATIKRQKAVNDAAKGNLFSKMARSIMLAAKSGADPDMNFKLRFEIDKARAVSMPKENIERAISKATTEAANLQEVTYEGFGPGGVSVIVEAATDNKNRTAQEMKNIFERAGGSLAGPGAVSFNFENKGFMLVKKNENPEGMMLSLIDAGVEDIEESDDGLEVYVAPDKLSEMHKKIQALGFEI</sequence>
<organism evidence="8 9">
    <name type="scientific">Candidatus Woesebacteria bacterium GW2011_GWB1_45_5</name>
    <dbReference type="NCBI Taxonomy" id="1618581"/>
    <lineage>
        <taxon>Bacteria</taxon>
        <taxon>Candidatus Woeseibacteriota</taxon>
    </lineage>
</organism>
<comment type="similarity">
    <text evidence="1">Belongs to the TACO1 family.</text>
</comment>
<dbReference type="Proteomes" id="UP000034329">
    <property type="component" value="Unassembled WGS sequence"/>
</dbReference>
<dbReference type="EMBL" id="LCLA01000040">
    <property type="protein sequence ID" value="KKU09419.1"/>
    <property type="molecule type" value="Genomic_DNA"/>
</dbReference>
<dbReference type="PANTHER" id="PTHR12532">
    <property type="entry name" value="TRANSLATIONAL ACTIVATOR OF CYTOCHROME C OXIDASE 1"/>
    <property type="match status" value="1"/>
</dbReference>
<keyword evidence="2" id="KW-0963">Cytoplasm</keyword>
<evidence type="ECO:0000256" key="3">
    <source>
        <dbReference type="ARBA" id="ARBA00023015"/>
    </source>
</evidence>
<evidence type="ECO:0000256" key="1">
    <source>
        <dbReference type="ARBA" id="ARBA00008724"/>
    </source>
</evidence>
<feature type="domain" description="TACO1/YebC-like second and third" evidence="6">
    <location>
        <begin position="80"/>
        <end position="188"/>
    </location>
</feature>
<feature type="domain" description="TACO1/YebC-like N-terminal" evidence="7">
    <location>
        <begin position="5"/>
        <end position="74"/>
    </location>
</feature>
<accession>A0A0G1MMK3</accession>
<dbReference type="InterPro" id="IPR026564">
    <property type="entry name" value="Transcrip_reg_TACO1-like_dom3"/>
</dbReference>
<evidence type="ECO:0000313" key="9">
    <source>
        <dbReference type="Proteomes" id="UP000034329"/>
    </source>
</evidence>
<keyword evidence="4" id="KW-0238">DNA-binding</keyword>
<name>A0A0G1MMK3_9BACT</name>
<dbReference type="NCBIfam" id="TIGR01033">
    <property type="entry name" value="YebC/PmpR family DNA-binding transcriptional regulator"/>
    <property type="match status" value="1"/>
</dbReference>
<dbReference type="NCBIfam" id="NF009044">
    <property type="entry name" value="PRK12378.1"/>
    <property type="match status" value="1"/>
</dbReference>
<reference evidence="8 9" key="1">
    <citation type="journal article" date="2015" name="Nature">
        <title>rRNA introns, odd ribosomes, and small enigmatic genomes across a large radiation of phyla.</title>
        <authorList>
            <person name="Brown C.T."/>
            <person name="Hug L.A."/>
            <person name="Thomas B.C."/>
            <person name="Sharon I."/>
            <person name="Castelle C.J."/>
            <person name="Singh A."/>
            <person name="Wilkins M.J."/>
            <person name="Williams K.H."/>
            <person name="Banfield J.F."/>
        </authorList>
    </citation>
    <scope>NUCLEOTIDE SEQUENCE [LARGE SCALE GENOMIC DNA]</scope>
</reference>
<dbReference type="InterPro" id="IPR029072">
    <property type="entry name" value="YebC-like"/>
</dbReference>
<evidence type="ECO:0000256" key="5">
    <source>
        <dbReference type="ARBA" id="ARBA00023163"/>
    </source>
</evidence>
<dbReference type="FunFam" id="1.10.10.200:FF:000002">
    <property type="entry name" value="Probable transcriptional regulatory protein CLM62_37755"/>
    <property type="match status" value="1"/>
</dbReference>
<dbReference type="InterPro" id="IPR048300">
    <property type="entry name" value="TACO1_YebC-like_2nd/3rd_dom"/>
</dbReference>
<dbReference type="InterPro" id="IPR049083">
    <property type="entry name" value="TACO1_YebC_N"/>
</dbReference>
<keyword evidence="3" id="KW-0805">Transcription regulation</keyword>
<dbReference type="GO" id="GO:0003677">
    <property type="term" value="F:DNA binding"/>
    <property type="evidence" value="ECO:0007669"/>
    <property type="project" value="UniProtKB-KW"/>
</dbReference>
<dbReference type="InterPro" id="IPR002876">
    <property type="entry name" value="Transcrip_reg_TACO1-like"/>
</dbReference>
<dbReference type="AlphaFoldDB" id="A0A0G1MMK3"/>
<dbReference type="Gene3D" id="3.30.70.980">
    <property type="match status" value="2"/>
</dbReference>
<evidence type="ECO:0000313" key="8">
    <source>
        <dbReference type="EMBL" id="KKU09419.1"/>
    </source>
</evidence>
<dbReference type="SUPFAM" id="SSF75625">
    <property type="entry name" value="YebC-like"/>
    <property type="match status" value="1"/>
</dbReference>
<comment type="caution">
    <text evidence="8">The sequence shown here is derived from an EMBL/GenBank/DDBJ whole genome shotgun (WGS) entry which is preliminary data.</text>
</comment>
<dbReference type="Pfam" id="PF20772">
    <property type="entry name" value="TACO1_YebC_N"/>
    <property type="match status" value="1"/>
</dbReference>
<proteinExistence type="inferred from homology"/>
<evidence type="ECO:0000256" key="2">
    <source>
        <dbReference type="ARBA" id="ARBA00022490"/>
    </source>
</evidence>
<dbReference type="InterPro" id="IPR017856">
    <property type="entry name" value="Integrase-like_N"/>
</dbReference>
<protein>
    <submittedName>
        <fullName evidence="8">Transcriptional regulator</fullName>
    </submittedName>
</protein>
<evidence type="ECO:0000256" key="4">
    <source>
        <dbReference type="ARBA" id="ARBA00023125"/>
    </source>
</evidence>
<feature type="non-terminal residue" evidence="8">
    <location>
        <position position="190"/>
    </location>
</feature>
<dbReference type="PANTHER" id="PTHR12532:SF6">
    <property type="entry name" value="TRANSCRIPTIONAL REGULATORY PROTEIN YEBC-RELATED"/>
    <property type="match status" value="1"/>
</dbReference>
<dbReference type="Pfam" id="PF01709">
    <property type="entry name" value="Transcrip_reg"/>
    <property type="match status" value="1"/>
</dbReference>
<dbReference type="GO" id="GO:0005829">
    <property type="term" value="C:cytosol"/>
    <property type="evidence" value="ECO:0007669"/>
    <property type="project" value="TreeGrafter"/>
</dbReference>
<evidence type="ECO:0000259" key="6">
    <source>
        <dbReference type="Pfam" id="PF01709"/>
    </source>
</evidence>